<feature type="transmembrane region" description="Helical" evidence="1">
    <location>
        <begin position="20"/>
        <end position="41"/>
    </location>
</feature>
<keyword evidence="1" id="KW-0812">Transmembrane</keyword>
<dbReference type="Pfam" id="PF26072">
    <property type="entry name" value="DUF8029"/>
    <property type="match status" value="1"/>
</dbReference>
<evidence type="ECO:0000313" key="3">
    <source>
        <dbReference type="Proteomes" id="UP000183894"/>
    </source>
</evidence>
<keyword evidence="1" id="KW-0472">Membrane</keyword>
<keyword evidence="1" id="KW-1133">Transmembrane helix</keyword>
<dbReference type="RefSeq" id="WP_074796214.1">
    <property type="nucleotide sequence ID" value="NZ_FOAD01000011.1"/>
</dbReference>
<protein>
    <submittedName>
        <fullName evidence="2">Uncharacterized protein</fullName>
    </submittedName>
</protein>
<reference evidence="2 3" key="1">
    <citation type="submission" date="2016-10" db="EMBL/GenBank/DDBJ databases">
        <authorList>
            <person name="de Groot N.N."/>
        </authorList>
    </citation>
    <scope>NUCLEOTIDE SEQUENCE [LARGE SCALE GENOMIC DNA]</scope>
    <source>
        <strain evidence="2 3">CDM_5</strain>
    </source>
</reference>
<evidence type="ECO:0000313" key="2">
    <source>
        <dbReference type="EMBL" id="SEL90247.1"/>
    </source>
</evidence>
<dbReference type="Proteomes" id="UP000183894">
    <property type="component" value="Unassembled WGS sequence"/>
</dbReference>
<proteinExistence type="predicted"/>
<organism evidence="2 3">
    <name type="scientific">Haloferax larsenii</name>
    <dbReference type="NCBI Taxonomy" id="302484"/>
    <lineage>
        <taxon>Archaea</taxon>
        <taxon>Methanobacteriati</taxon>
        <taxon>Methanobacteriota</taxon>
        <taxon>Stenosarchaea group</taxon>
        <taxon>Halobacteria</taxon>
        <taxon>Halobacteriales</taxon>
        <taxon>Haloferacaceae</taxon>
        <taxon>Haloferax</taxon>
    </lineage>
</organism>
<dbReference type="AlphaFoldDB" id="A0A1H7U1W1"/>
<dbReference type="InterPro" id="IPR058342">
    <property type="entry name" value="DUF8029"/>
</dbReference>
<dbReference type="EMBL" id="FOAD01000011">
    <property type="protein sequence ID" value="SEL90247.1"/>
    <property type="molecule type" value="Genomic_DNA"/>
</dbReference>
<sequence length="70" mass="7326">MVVESFTAVPLQLGGLLGSQLGQLLLVLVAIAVVILVGRLVLKIAWRLVTIAAVIIGALLLLSFFGLSPF</sequence>
<evidence type="ECO:0000256" key="1">
    <source>
        <dbReference type="SAM" id="Phobius"/>
    </source>
</evidence>
<name>A0A1H7U1W1_HALLR</name>
<gene>
    <name evidence="2" type="ORF">SAMN04488691_1117</name>
</gene>
<feature type="transmembrane region" description="Helical" evidence="1">
    <location>
        <begin position="48"/>
        <end position="67"/>
    </location>
</feature>
<accession>A0A1H7U1W1</accession>